<evidence type="ECO:0008006" key="9">
    <source>
        <dbReference type="Google" id="ProtNLM"/>
    </source>
</evidence>
<dbReference type="GO" id="GO:0016020">
    <property type="term" value="C:membrane"/>
    <property type="evidence" value="ECO:0007669"/>
    <property type="project" value="UniProtKB-SubCell"/>
</dbReference>
<evidence type="ECO:0000313" key="8">
    <source>
        <dbReference type="Proteomes" id="UP000605986"/>
    </source>
</evidence>
<dbReference type="PANTHER" id="PTHR15549">
    <property type="entry name" value="PAIRED IMMUNOGLOBULIN-LIKE TYPE 2 RECEPTOR"/>
    <property type="match status" value="1"/>
</dbReference>
<accession>A0A8H4KYF7</accession>
<evidence type="ECO:0000313" key="7">
    <source>
        <dbReference type="EMBL" id="KAF4458138.1"/>
    </source>
</evidence>
<dbReference type="GO" id="GO:0071944">
    <property type="term" value="C:cell periphery"/>
    <property type="evidence" value="ECO:0007669"/>
    <property type="project" value="UniProtKB-ARBA"/>
</dbReference>
<comment type="caution">
    <text evidence="7">The sequence shown here is derived from an EMBL/GenBank/DDBJ whole genome shotgun (WGS) entry which is preliminary data.</text>
</comment>
<feature type="transmembrane region" description="Helical" evidence="6">
    <location>
        <begin position="221"/>
        <end position="244"/>
    </location>
</feature>
<keyword evidence="2 6" id="KW-0812">Transmembrane</keyword>
<dbReference type="InterPro" id="IPR051694">
    <property type="entry name" value="Immunoregulatory_rcpt-like"/>
</dbReference>
<comment type="subcellular location">
    <subcellularLocation>
        <location evidence="1">Membrane</location>
        <topology evidence="1">Single-pass membrane protein</topology>
    </subcellularLocation>
</comment>
<proteinExistence type="predicted"/>
<dbReference type="InterPro" id="IPR035992">
    <property type="entry name" value="Ricin_B-like_lectins"/>
</dbReference>
<organism evidence="7 8">
    <name type="scientific">Fusarium austroafricanum</name>
    <dbReference type="NCBI Taxonomy" id="2364996"/>
    <lineage>
        <taxon>Eukaryota</taxon>
        <taxon>Fungi</taxon>
        <taxon>Dikarya</taxon>
        <taxon>Ascomycota</taxon>
        <taxon>Pezizomycotina</taxon>
        <taxon>Sordariomycetes</taxon>
        <taxon>Hypocreomycetidae</taxon>
        <taxon>Hypocreales</taxon>
        <taxon>Nectriaceae</taxon>
        <taxon>Fusarium</taxon>
        <taxon>Fusarium concolor species complex</taxon>
    </lineage>
</organism>
<evidence type="ECO:0000256" key="3">
    <source>
        <dbReference type="ARBA" id="ARBA00022989"/>
    </source>
</evidence>
<dbReference type="Proteomes" id="UP000605986">
    <property type="component" value="Unassembled WGS sequence"/>
</dbReference>
<name>A0A8H4KYF7_9HYPO</name>
<keyword evidence="4 6" id="KW-0472">Membrane</keyword>
<dbReference type="PANTHER" id="PTHR15549:SF26">
    <property type="entry name" value="AXIAL BUDDING PATTERN PROTEIN 2-RELATED"/>
    <property type="match status" value="1"/>
</dbReference>
<gene>
    <name evidence="7" type="ORF">F53441_73</name>
</gene>
<feature type="compositionally biased region" description="Low complexity" evidence="5">
    <location>
        <begin position="168"/>
        <end position="217"/>
    </location>
</feature>
<dbReference type="CDD" id="cd12087">
    <property type="entry name" value="TM_EGFR-like"/>
    <property type="match status" value="1"/>
</dbReference>
<evidence type="ECO:0000256" key="5">
    <source>
        <dbReference type="SAM" id="MobiDB-lite"/>
    </source>
</evidence>
<reference evidence="7" key="1">
    <citation type="submission" date="2020-01" db="EMBL/GenBank/DDBJ databases">
        <title>Identification and distribution of gene clusters putatively required for synthesis of sphingolipid metabolism inhibitors in phylogenetically diverse species of the filamentous fungus Fusarium.</title>
        <authorList>
            <person name="Kim H.-S."/>
            <person name="Busman M."/>
            <person name="Brown D.W."/>
            <person name="Divon H."/>
            <person name="Uhlig S."/>
            <person name="Proctor R.H."/>
        </authorList>
    </citation>
    <scope>NUCLEOTIDE SEQUENCE</scope>
    <source>
        <strain evidence="7">NRRL 53441</strain>
    </source>
</reference>
<evidence type="ECO:0000256" key="4">
    <source>
        <dbReference type="ARBA" id="ARBA00023136"/>
    </source>
</evidence>
<keyword evidence="8" id="KW-1185">Reference proteome</keyword>
<dbReference type="SUPFAM" id="SSF50370">
    <property type="entry name" value="Ricin B-like lectins"/>
    <property type="match status" value="1"/>
</dbReference>
<feature type="region of interest" description="Disordered" evidence="5">
    <location>
        <begin position="161"/>
        <end position="217"/>
    </location>
</feature>
<evidence type="ECO:0000256" key="6">
    <source>
        <dbReference type="SAM" id="Phobius"/>
    </source>
</evidence>
<evidence type="ECO:0000256" key="1">
    <source>
        <dbReference type="ARBA" id="ARBA00004167"/>
    </source>
</evidence>
<dbReference type="AlphaFoldDB" id="A0A8H4KYF7"/>
<evidence type="ECO:0000256" key="2">
    <source>
        <dbReference type="ARBA" id="ARBA00022692"/>
    </source>
</evidence>
<feature type="compositionally biased region" description="Polar residues" evidence="5">
    <location>
        <begin position="267"/>
        <end position="286"/>
    </location>
</feature>
<dbReference type="EMBL" id="JAADJG010000003">
    <property type="protein sequence ID" value="KAF4458138.1"/>
    <property type="molecule type" value="Genomic_DNA"/>
</dbReference>
<dbReference type="OrthoDB" id="4158815at2759"/>
<protein>
    <recommendedName>
        <fullName evidence="9">Ricin B lectin domain-containing protein</fullName>
    </recommendedName>
</protein>
<sequence length="311" mass="33136">MSNLKPATDIDANAWFQLSELAVDNKDGALKSMLQPTGVGGDLRVWPANVDAYWQFQKIGNKPGRYQLRCSNTQVRKQLALCYRPDVIDEEKRTRPCLMPSDDSEEQQWDVSLWGDENETFRLTNVKNGTKWNLDCIPSGPVFMSSDLEGDQPRQHWLMSSVGKAPDSTGGVITSTASTAGSGTTEATGTSDSSSSSTGASSGSSSSDSSESGSTGLSSGAVAGIAVGATLAVVALALAGFFFWRRNKRKYQPAGTGSPETAEKHGNSSMGVSPNAAYSSTYSADKNTPVEMAHEPTHAELPSQTQRHELA</sequence>
<feature type="region of interest" description="Disordered" evidence="5">
    <location>
        <begin position="251"/>
        <end position="311"/>
    </location>
</feature>
<keyword evidence="3 6" id="KW-1133">Transmembrane helix</keyword>